<dbReference type="GO" id="GO:0005840">
    <property type="term" value="C:ribosome"/>
    <property type="evidence" value="ECO:0007669"/>
    <property type="project" value="UniProtKB-KW"/>
</dbReference>
<sequence>MATRGTPQLRKLYIRYCEHGGSSSPIRSYLSSSPHLLDFATSHPHITIIVKPRNGHHPYIEGNYVTGTSKQICVKNVEQKRIKEVLEMLRNTSGRKIVRLGGLAVRGDGVSVQGVWTPMLDLNGIGGGEGGSVANNVEKEKGYFDMTVVG</sequence>
<dbReference type="InterPro" id="IPR007741">
    <property type="entry name" value="Ribosomal_mL43/mS25/NADH_DH"/>
</dbReference>
<dbReference type="Pfam" id="PF05047">
    <property type="entry name" value="L51_S25_CI-B8"/>
    <property type="match status" value="1"/>
</dbReference>
<dbReference type="Proteomes" id="UP001530293">
    <property type="component" value="Unassembled WGS sequence"/>
</dbReference>
<dbReference type="GO" id="GO:1990904">
    <property type="term" value="C:ribonucleoprotein complex"/>
    <property type="evidence" value="ECO:0007669"/>
    <property type="project" value="UniProtKB-KW"/>
</dbReference>
<evidence type="ECO:0000313" key="8">
    <source>
        <dbReference type="EMBL" id="KAL3756087.1"/>
    </source>
</evidence>
<evidence type="ECO:0000259" key="7">
    <source>
        <dbReference type="SMART" id="SM00916"/>
    </source>
</evidence>
<dbReference type="PANTHER" id="PTHR21396">
    <property type="entry name" value="39S RIBOSOMAL PROTEIN L43"/>
    <property type="match status" value="1"/>
</dbReference>
<dbReference type="GO" id="GO:0005739">
    <property type="term" value="C:mitochondrion"/>
    <property type="evidence" value="ECO:0007669"/>
    <property type="project" value="UniProtKB-SubCell"/>
</dbReference>
<comment type="caution">
    <text evidence="8">The sequence shown here is derived from an EMBL/GenBank/DDBJ whole genome shotgun (WGS) entry which is preliminary data.</text>
</comment>
<evidence type="ECO:0000256" key="3">
    <source>
        <dbReference type="ARBA" id="ARBA00022980"/>
    </source>
</evidence>
<keyword evidence="4" id="KW-0496">Mitochondrion</keyword>
<accession>A0ABD3LXF5</accession>
<evidence type="ECO:0000256" key="5">
    <source>
        <dbReference type="ARBA" id="ARBA00023274"/>
    </source>
</evidence>
<reference evidence="8 9" key="1">
    <citation type="submission" date="2024-10" db="EMBL/GenBank/DDBJ databases">
        <title>Updated reference genomes for cyclostephanoid diatoms.</title>
        <authorList>
            <person name="Roberts W.R."/>
            <person name="Alverson A.J."/>
        </authorList>
    </citation>
    <scope>NUCLEOTIDE SEQUENCE [LARGE SCALE GENOMIC DNA]</scope>
    <source>
        <strain evidence="8 9">AJA232-27</strain>
    </source>
</reference>
<dbReference type="SUPFAM" id="SSF52833">
    <property type="entry name" value="Thioredoxin-like"/>
    <property type="match status" value="1"/>
</dbReference>
<dbReference type="EMBL" id="JALLBG020000314">
    <property type="protein sequence ID" value="KAL3756087.1"/>
    <property type="molecule type" value="Genomic_DNA"/>
</dbReference>
<feature type="domain" description="Ribosomal protein/NADH dehydrogenase" evidence="7">
    <location>
        <begin position="18"/>
        <end position="93"/>
    </location>
</feature>
<protein>
    <recommendedName>
        <fullName evidence="6">Large ribosomal subunit protein mL43</fullName>
    </recommendedName>
</protein>
<keyword evidence="9" id="KW-1185">Reference proteome</keyword>
<gene>
    <name evidence="8" type="ORF">ACHAWU_009389</name>
</gene>
<dbReference type="PANTHER" id="PTHR21396:SF2">
    <property type="entry name" value="LARGE RIBOSOMAL SUBUNIT PROTEIN ML43"/>
    <property type="match status" value="1"/>
</dbReference>
<dbReference type="InterPro" id="IPR036249">
    <property type="entry name" value="Thioredoxin-like_sf"/>
</dbReference>
<dbReference type="InterPro" id="IPR039927">
    <property type="entry name" value="Ribosomal_mL43"/>
</dbReference>
<dbReference type="AlphaFoldDB" id="A0ABD3LXF5"/>
<keyword evidence="3" id="KW-0689">Ribosomal protein</keyword>
<dbReference type="SMART" id="SM00916">
    <property type="entry name" value="L51_S25_CI-B8"/>
    <property type="match status" value="1"/>
</dbReference>
<evidence type="ECO:0000256" key="2">
    <source>
        <dbReference type="ARBA" id="ARBA00006073"/>
    </source>
</evidence>
<proteinExistence type="inferred from homology"/>
<evidence type="ECO:0000256" key="4">
    <source>
        <dbReference type="ARBA" id="ARBA00023128"/>
    </source>
</evidence>
<keyword evidence="5" id="KW-0687">Ribonucleoprotein</keyword>
<name>A0ABD3LXF5_9STRA</name>
<comment type="subcellular location">
    <subcellularLocation>
        <location evidence="1">Mitochondrion</location>
    </subcellularLocation>
</comment>
<organism evidence="8 9">
    <name type="scientific">Discostella pseudostelligera</name>
    <dbReference type="NCBI Taxonomy" id="259834"/>
    <lineage>
        <taxon>Eukaryota</taxon>
        <taxon>Sar</taxon>
        <taxon>Stramenopiles</taxon>
        <taxon>Ochrophyta</taxon>
        <taxon>Bacillariophyta</taxon>
        <taxon>Coscinodiscophyceae</taxon>
        <taxon>Thalassiosirophycidae</taxon>
        <taxon>Stephanodiscales</taxon>
        <taxon>Stephanodiscaceae</taxon>
        <taxon>Discostella</taxon>
    </lineage>
</organism>
<evidence type="ECO:0000256" key="6">
    <source>
        <dbReference type="ARBA" id="ARBA00035188"/>
    </source>
</evidence>
<evidence type="ECO:0000313" key="9">
    <source>
        <dbReference type="Proteomes" id="UP001530293"/>
    </source>
</evidence>
<evidence type="ECO:0000256" key="1">
    <source>
        <dbReference type="ARBA" id="ARBA00004173"/>
    </source>
</evidence>
<comment type="similarity">
    <text evidence="2">Belongs to the mitochondrion-specific ribosomal protein mL43 family.</text>
</comment>
<dbReference type="Gene3D" id="3.40.30.10">
    <property type="entry name" value="Glutaredoxin"/>
    <property type="match status" value="1"/>
</dbReference>